<dbReference type="InterPro" id="IPR036922">
    <property type="entry name" value="Rieske_2Fe-2S_sf"/>
</dbReference>
<dbReference type="Pfam" id="PF00848">
    <property type="entry name" value="Ring_hydroxyl_A"/>
    <property type="match status" value="1"/>
</dbReference>
<comment type="pathway">
    <text evidence="3">Amine and polyamine biosynthesis; betaine biosynthesis via choline pathway; betaine aldehyde from choline (monooxygenase route): step 1/1.</text>
</comment>
<keyword evidence="7" id="KW-0001">2Fe-2S</keyword>
<evidence type="ECO:0000256" key="5">
    <source>
        <dbReference type="ARBA" id="ARBA00012763"/>
    </source>
</evidence>
<dbReference type="InterPro" id="IPR015879">
    <property type="entry name" value="Ring_hydroxy_dOase_asu_C_dom"/>
</dbReference>
<keyword evidence="8" id="KW-0479">Metal-binding</keyword>
<keyword evidence="11" id="KW-0411">Iron-sulfur</keyword>
<dbReference type="CDD" id="cd00680">
    <property type="entry name" value="RHO_alpha_C"/>
    <property type="match status" value="1"/>
</dbReference>
<comment type="function">
    <text evidence="2">Catalyzes the first step of the osmoprotectant glycine betaine synthesis.</text>
</comment>
<dbReference type="Gene3D" id="2.102.10.10">
    <property type="entry name" value="Rieske [2Fe-2S] iron-sulphur domain"/>
    <property type="match status" value="1"/>
</dbReference>
<evidence type="ECO:0000313" key="14">
    <source>
        <dbReference type="EMBL" id="CAK3996831.1"/>
    </source>
</evidence>
<dbReference type="SUPFAM" id="SSF50022">
    <property type="entry name" value="ISP domain"/>
    <property type="match status" value="1"/>
</dbReference>
<dbReference type="PANTHER" id="PTHR43756">
    <property type="entry name" value="CHOLINE MONOOXYGENASE, CHLOROPLASTIC"/>
    <property type="match status" value="1"/>
</dbReference>
<dbReference type="InterPro" id="IPR017941">
    <property type="entry name" value="Rieske_2Fe-2S"/>
</dbReference>
<dbReference type="Pfam" id="PF00355">
    <property type="entry name" value="Rieske"/>
    <property type="match status" value="1"/>
</dbReference>
<gene>
    <name evidence="14" type="ORF">LECACI_7A004083</name>
</gene>
<comment type="catalytic activity">
    <reaction evidence="12">
        <text>choline + 2 reduced [2Fe-2S]-[ferredoxin] + O2 + 2 H(+) = betaine aldehyde hydrate + 2 oxidized [2Fe-2S]-[ferredoxin] + H2O</text>
        <dbReference type="Rhea" id="RHEA:17769"/>
        <dbReference type="Rhea" id="RHEA-COMP:10000"/>
        <dbReference type="Rhea" id="RHEA-COMP:10001"/>
        <dbReference type="ChEBI" id="CHEBI:15354"/>
        <dbReference type="ChEBI" id="CHEBI:15377"/>
        <dbReference type="ChEBI" id="CHEBI:15378"/>
        <dbReference type="ChEBI" id="CHEBI:15379"/>
        <dbReference type="ChEBI" id="CHEBI:15870"/>
        <dbReference type="ChEBI" id="CHEBI:33737"/>
        <dbReference type="ChEBI" id="CHEBI:33738"/>
        <dbReference type="EC" id="1.14.15.7"/>
    </reaction>
</comment>
<evidence type="ECO:0000256" key="10">
    <source>
        <dbReference type="ARBA" id="ARBA00023004"/>
    </source>
</evidence>
<dbReference type="InterPro" id="IPR001663">
    <property type="entry name" value="Rng_hydr_dOase-A"/>
</dbReference>
<comment type="similarity">
    <text evidence="4">Belongs to the choline monooxygenase family.</text>
</comment>
<dbReference type="GO" id="GO:0005506">
    <property type="term" value="F:iron ion binding"/>
    <property type="evidence" value="ECO:0007669"/>
    <property type="project" value="InterPro"/>
</dbReference>
<evidence type="ECO:0000256" key="4">
    <source>
        <dbReference type="ARBA" id="ARBA00010848"/>
    </source>
</evidence>
<sequence>MAPWLNYFGFGANADSTVQPEPPKKGTIRALPAPWYTSQEMYELERRAIFSRRWMFITHKGRLQKPGDFLRYQVAGYDFIIVVDRQNNINAFHNICRHRAYSVVEEERGTKNILSCRYHGWSYGLNGKLAKAPDYHLLDGFEKEKNGLFPIHVRVDSKGFVWVNLDSNETPEVSWEQHFDGVDEQKRFSKFNFDDYELDHTYEMPGAYNWKILSDNFNECYHCKTTHPDVPTFLTIDSHDCEGKAGHIQHDQAPTPEQVAKGYDVNSTYYFPNVSMSVSPHFMMIQKFLPTGPSACSMHYEVYRNKNSSEQDFKLIADTYARVMSEDKVLCDRAQKNLNAGVFVNGELHPKWEKGPLFFQSTCREVITEHYKREKTAGHEIWPARQQLPPDADISHEDLEICKGLACGAQKEVLAW</sequence>
<evidence type="ECO:0000313" key="15">
    <source>
        <dbReference type="Proteomes" id="UP001296104"/>
    </source>
</evidence>
<dbReference type="PROSITE" id="PS51296">
    <property type="entry name" value="RIESKE"/>
    <property type="match status" value="1"/>
</dbReference>
<dbReference type="GO" id="GO:0051537">
    <property type="term" value="F:2 iron, 2 sulfur cluster binding"/>
    <property type="evidence" value="ECO:0007669"/>
    <property type="project" value="UniProtKB-KW"/>
</dbReference>
<feature type="domain" description="Rieske" evidence="13">
    <location>
        <begin position="65"/>
        <end position="152"/>
    </location>
</feature>
<dbReference type="AlphaFoldDB" id="A0AAI8YY15"/>
<dbReference type="Proteomes" id="UP001296104">
    <property type="component" value="Unassembled WGS sequence"/>
</dbReference>
<keyword evidence="9" id="KW-0560">Oxidoreductase</keyword>
<evidence type="ECO:0000256" key="2">
    <source>
        <dbReference type="ARBA" id="ARBA00002149"/>
    </source>
</evidence>
<comment type="cofactor">
    <cofactor evidence="1">
        <name>Fe cation</name>
        <dbReference type="ChEBI" id="CHEBI:24875"/>
    </cofactor>
</comment>
<dbReference type="SUPFAM" id="SSF55961">
    <property type="entry name" value="Bet v1-like"/>
    <property type="match status" value="1"/>
</dbReference>
<organism evidence="14 15">
    <name type="scientific">Lecanosticta acicola</name>
    <dbReference type="NCBI Taxonomy" id="111012"/>
    <lineage>
        <taxon>Eukaryota</taxon>
        <taxon>Fungi</taxon>
        <taxon>Dikarya</taxon>
        <taxon>Ascomycota</taxon>
        <taxon>Pezizomycotina</taxon>
        <taxon>Dothideomycetes</taxon>
        <taxon>Dothideomycetidae</taxon>
        <taxon>Mycosphaerellales</taxon>
        <taxon>Mycosphaerellaceae</taxon>
        <taxon>Lecanosticta</taxon>
    </lineage>
</organism>
<accession>A0AAI8YY15</accession>
<keyword evidence="15" id="KW-1185">Reference proteome</keyword>
<dbReference type="PRINTS" id="PR00090">
    <property type="entry name" value="RNGDIOXGNASE"/>
</dbReference>
<reference evidence="14" key="1">
    <citation type="submission" date="2023-11" db="EMBL/GenBank/DDBJ databases">
        <authorList>
            <person name="Alioto T."/>
            <person name="Alioto T."/>
            <person name="Gomez Garrido J."/>
        </authorList>
    </citation>
    <scope>NUCLEOTIDE SEQUENCE</scope>
</reference>
<dbReference type="Gene3D" id="3.90.380.10">
    <property type="entry name" value="Naphthalene 1,2-dioxygenase Alpha Subunit, Chain A, domain 1"/>
    <property type="match status" value="2"/>
</dbReference>
<evidence type="ECO:0000256" key="12">
    <source>
        <dbReference type="ARBA" id="ARBA00049097"/>
    </source>
</evidence>
<evidence type="ECO:0000256" key="9">
    <source>
        <dbReference type="ARBA" id="ARBA00023002"/>
    </source>
</evidence>
<evidence type="ECO:0000256" key="7">
    <source>
        <dbReference type="ARBA" id="ARBA00022714"/>
    </source>
</evidence>
<dbReference type="PANTHER" id="PTHR43756:SF5">
    <property type="entry name" value="CHOLINE MONOOXYGENASE, CHLOROPLASTIC"/>
    <property type="match status" value="1"/>
</dbReference>
<keyword evidence="10" id="KW-0408">Iron</keyword>
<evidence type="ECO:0000256" key="11">
    <source>
        <dbReference type="ARBA" id="ARBA00023014"/>
    </source>
</evidence>
<dbReference type="EC" id="1.14.15.7" evidence="5"/>
<proteinExistence type="inferred from homology"/>
<dbReference type="GO" id="GO:0019133">
    <property type="term" value="F:choline monooxygenase activity"/>
    <property type="evidence" value="ECO:0007669"/>
    <property type="project" value="UniProtKB-EC"/>
</dbReference>
<name>A0AAI8YY15_9PEZI</name>
<evidence type="ECO:0000256" key="3">
    <source>
        <dbReference type="ARBA" id="ARBA00004866"/>
    </source>
</evidence>
<comment type="caution">
    <text evidence="14">The sequence shown here is derived from an EMBL/GenBank/DDBJ whole genome shotgun (WGS) entry which is preliminary data.</text>
</comment>
<evidence type="ECO:0000256" key="8">
    <source>
        <dbReference type="ARBA" id="ARBA00022723"/>
    </source>
</evidence>
<dbReference type="EMBL" id="CAVMBE010000021">
    <property type="protein sequence ID" value="CAK3996831.1"/>
    <property type="molecule type" value="Genomic_DNA"/>
</dbReference>
<protein>
    <recommendedName>
        <fullName evidence="6">Choline monooxygenase, chloroplastic</fullName>
        <ecNumber evidence="5">1.14.15.7</ecNumber>
    </recommendedName>
</protein>
<evidence type="ECO:0000256" key="6">
    <source>
        <dbReference type="ARBA" id="ARBA00014931"/>
    </source>
</evidence>
<dbReference type="CDD" id="cd03469">
    <property type="entry name" value="Rieske_RO_Alpha_N"/>
    <property type="match status" value="1"/>
</dbReference>
<evidence type="ECO:0000256" key="1">
    <source>
        <dbReference type="ARBA" id="ARBA00001962"/>
    </source>
</evidence>
<evidence type="ECO:0000259" key="13">
    <source>
        <dbReference type="PROSITE" id="PS51296"/>
    </source>
</evidence>